<keyword evidence="3" id="KW-1185">Reference proteome</keyword>
<evidence type="ECO:0000313" key="2">
    <source>
        <dbReference type="EMBL" id="MBI1492582.1"/>
    </source>
</evidence>
<organism evidence="2 3">
    <name type="scientific">Halocynthiibacter styelae</name>
    <dbReference type="NCBI Taxonomy" id="2761955"/>
    <lineage>
        <taxon>Bacteria</taxon>
        <taxon>Pseudomonadati</taxon>
        <taxon>Pseudomonadota</taxon>
        <taxon>Alphaproteobacteria</taxon>
        <taxon>Rhodobacterales</taxon>
        <taxon>Paracoccaceae</taxon>
        <taxon>Halocynthiibacter</taxon>
    </lineage>
</organism>
<feature type="domain" description="HTH luxR-type" evidence="1">
    <location>
        <begin position="317"/>
        <end position="374"/>
    </location>
</feature>
<proteinExistence type="predicted"/>
<dbReference type="Pfam" id="PF00196">
    <property type="entry name" value="GerE"/>
    <property type="match status" value="1"/>
</dbReference>
<dbReference type="InterPro" id="IPR016032">
    <property type="entry name" value="Sig_transdc_resp-reg_C-effctor"/>
</dbReference>
<name>A0A8J7IDE6_9RHOB</name>
<protein>
    <recommendedName>
        <fullName evidence="1">HTH luxR-type domain-containing protein</fullName>
    </recommendedName>
</protein>
<gene>
    <name evidence="2" type="ORF">H1D41_02910</name>
</gene>
<dbReference type="InterPro" id="IPR036388">
    <property type="entry name" value="WH-like_DNA-bd_sf"/>
</dbReference>
<evidence type="ECO:0000259" key="1">
    <source>
        <dbReference type="SMART" id="SM00421"/>
    </source>
</evidence>
<sequence>MNTLGATWRGVGNASVLQRMPTVEDLFEQLETTLALATEDAQYWDPSLDIVVEILGARGALFPATDPFFRGMWMAGTQNMKEALPRYLSDGWFKNDPREAVLKRMMEKGHACDHDVFPDRAIKDQIPIYRDYLYPLNFGVSYCVRIITPNGYWALAIHFDNDHPEISPAAAILIERIQAMFAKATTRADELAHKRIATFAQFFKGTESEVFVLDVDGKACFSINSDGKLQAQTRMNHLLPEEVSEDIVAEIRELCVSDPNLSLSRAFQFNTDRNNTNVLVIQIPPGLRHFFMHFKVCAIRTECSVATGLKHTQLRENYGLTASEIATVDLLVDGNTPNMISDILSLKVSTVRQRLKQIFEKVQVNSQVELIGFHNRL</sequence>
<dbReference type="SMART" id="SM00421">
    <property type="entry name" value="HTH_LUXR"/>
    <property type="match status" value="1"/>
</dbReference>
<dbReference type="Proteomes" id="UP000640583">
    <property type="component" value="Unassembled WGS sequence"/>
</dbReference>
<dbReference type="SUPFAM" id="SSF46894">
    <property type="entry name" value="C-terminal effector domain of the bipartite response regulators"/>
    <property type="match status" value="1"/>
</dbReference>
<comment type="caution">
    <text evidence="2">The sequence shown here is derived from an EMBL/GenBank/DDBJ whole genome shotgun (WGS) entry which is preliminary data.</text>
</comment>
<evidence type="ECO:0000313" key="3">
    <source>
        <dbReference type="Proteomes" id="UP000640583"/>
    </source>
</evidence>
<dbReference type="AlphaFoldDB" id="A0A8J7IDE6"/>
<dbReference type="EMBL" id="JADCKQ010000002">
    <property type="protein sequence ID" value="MBI1492582.1"/>
    <property type="molecule type" value="Genomic_DNA"/>
</dbReference>
<reference evidence="2" key="1">
    <citation type="submission" date="2020-10" db="EMBL/GenBank/DDBJ databases">
        <title>Paenihalocynthiibacter styelae gen. nov., sp. nov., isolated from stalked sea squirt Styela clava.</title>
        <authorList>
            <person name="Kim Y.-O."/>
            <person name="Yoon J.-H."/>
        </authorList>
    </citation>
    <scope>NUCLEOTIDE SEQUENCE</scope>
    <source>
        <strain evidence="2">MYP1-1</strain>
    </source>
</reference>
<dbReference type="InterPro" id="IPR000792">
    <property type="entry name" value="Tscrpt_reg_LuxR_C"/>
</dbReference>
<dbReference type="RefSeq" id="WP_228847503.1">
    <property type="nucleotide sequence ID" value="NZ_JADCKQ010000002.1"/>
</dbReference>
<dbReference type="Gene3D" id="1.10.10.10">
    <property type="entry name" value="Winged helix-like DNA-binding domain superfamily/Winged helix DNA-binding domain"/>
    <property type="match status" value="1"/>
</dbReference>
<dbReference type="GO" id="GO:0003677">
    <property type="term" value="F:DNA binding"/>
    <property type="evidence" value="ECO:0007669"/>
    <property type="project" value="InterPro"/>
</dbReference>
<accession>A0A8J7IDE6</accession>
<dbReference type="GO" id="GO:0006355">
    <property type="term" value="P:regulation of DNA-templated transcription"/>
    <property type="evidence" value="ECO:0007669"/>
    <property type="project" value="InterPro"/>
</dbReference>